<organism evidence="2 3">
    <name type="scientific">Mycoemilia scoparia</name>
    <dbReference type="NCBI Taxonomy" id="417184"/>
    <lineage>
        <taxon>Eukaryota</taxon>
        <taxon>Fungi</taxon>
        <taxon>Fungi incertae sedis</taxon>
        <taxon>Zoopagomycota</taxon>
        <taxon>Kickxellomycotina</taxon>
        <taxon>Kickxellomycetes</taxon>
        <taxon>Kickxellales</taxon>
        <taxon>Kickxellaceae</taxon>
        <taxon>Mycoemilia</taxon>
    </lineage>
</organism>
<dbReference type="Proteomes" id="UP001150538">
    <property type="component" value="Unassembled WGS sequence"/>
</dbReference>
<gene>
    <name evidence="2" type="ORF">H4219_005301</name>
</gene>
<protein>
    <submittedName>
        <fullName evidence="2">Uncharacterized protein</fullName>
    </submittedName>
</protein>
<keyword evidence="1" id="KW-0732">Signal</keyword>
<dbReference type="AlphaFoldDB" id="A0A9W7ZWP8"/>
<accession>A0A9W7ZWP8</accession>
<evidence type="ECO:0000256" key="1">
    <source>
        <dbReference type="SAM" id="SignalP"/>
    </source>
</evidence>
<sequence>MESTVFYTLLFAATLALIYPALVLADDNTTWWQCTCLDLKVQLDNMVIPDLRPMCLALNHNTEWDGKYCSMYEPKTASLFVHFCTKAKGHVHCLCPSHPIPSSLHPLAQPKHKQTLARNRTRVVAA</sequence>
<feature type="chain" id="PRO_5040896966" evidence="1">
    <location>
        <begin position="26"/>
        <end position="126"/>
    </location>
</feature>
<proteinExistence type="predicted"/>
<evidence type="ECO:0000313" key="2">
    <source>
        <dbReference type="EMBL" id="KAJ1913224.1"/>
    </source>
</evidence>
<keyword evidence="3" id="KW-1185">Reference proteome</keyword>
<feature type="signal peptide" evidence="1">
    <location>
        <begin position="1"/>
        <end position="25"/>
    </location>
</feature>
<comment type="caution">
    <text evidence="2">The sequence shown here is derived from an EMBL/GenBank/DDBJ whole genome shotgun (WGS) entry which is preliminary data.</text>
</comment>
<reference evidence="2" key="1">
    <citation type="submission" date="2022-07" db="EMBL/GenBank/DDBJ databases">
        <title>Phylogenomic reconstructions and comparative analyses of Kickxellomycotina fungi.</title>
        <authorList>
            <person name="Reynolds N.K."/>
            <person name="Stajich J.E."/>
            <person name="Barry K."/>
            <person name="Grigoriev I.V."/>
            <person name="Crous P."/>
            <person name="Smith M.E."/>
        </authorList>
    </citation>
    <scope>NUCLEOTIDE SEQUENCE</scope>
    <source>
        <strain evidence="2">NBRC 100468</strain>
    </source>
</reference>
<name>A0A9W7ZWP8_9FUNG</name>
<evidence type="ECO:0000313" key="3">
    <source>
        <dbReference type="Proteomes" id="UP001150538"/>
    </source>
</evidence>
<dbReference type="EMBL" id="JANBPU010000278">
    <property type="protein sequence ID" value="KAJ1913224.1"/>
    <property type="molecule type" value="Genomic_DNA"/>
</dbReference>